<sequence length="62" mass="7109">MARRNDADHGQMLYYADGYVTAWFMYYLNGDTEAGNAFFGENAEILSNANLQDIKKKPLRDL</sequence>
<dbReference type="EMBL" id="UGSC01000001">
    <property type="protein sequence ID" value="SUA69751.1"/>
    <property type="molecule type" value="Genomic_DNA"/>
</dbReference>
<dbReference type="Gene3D" id="3.40.50.1820">
    <property type="entry name" value="alpha/beta hydrolase"/>
    <property type="match status" value="1"/>
</dbReference>
<accession>A0A378XZN4</accession>
<evidence type="ECO:0000313" key="2">
    <source>
        <dbReference type="Proteomes" id="UP000254400"/>
    </source>
</evidence>
<dbReference type="InterPro" id="IPR029058">
    <property type="entry name" value="AB_hydrolase_fold"/>
</dbReference>
<dbReference type="Proteomes" id="UP000254400">
    <property type="component" value="Unassembled WGS sequence"/>
</dbReference>
<evidence type="ECO:0000313" key="1">
    <source>
        <dbReference type="EMBL" id="SUA69751.1"/>
    </source>
</evidence>
<reference evidence="1 2" key="1">
    <citation type="submission" date="2018-06" db="EMBL/GenBank/DDBJ databases">
        <authorList>
            <consortium name="Pathogen Informatics"/>
            <person name="Doyle S."/>
        </authorList>
    </citation>
    <scope>NUCLEOTIDE SEQUENCE [LARGE SCALE GENOMIC DNA]</scope>
    <source>
        <strain evidence="1 2">NCTC10343</strain>
    </source>
</reference>
<name>A0A378XZN4_PAEPO</name>
<gene>
    <name evidence="1" type="ORF">NCTC10343_02617</name>
</gene>
<dbReference type="RefSeq" id="WP_019687290.1">
    <property type="nucleotide sequence ID" value="NZ_CP049598.1"/>
</dbReference>
<dbReference type="AlphaFoldDB" id="A0A378XZN4"/>
<organism evidence="1 2">
    <name type="scientific">Paenibacillus polymyxa</name>
    <name type="common">Bacillus polymyxa</name>
    <dbReference type="NCBI Taxonomy" id="1406"/>
    <lineage>
        <taxon>Bacteria</taxon>
        <taxon>Bacillati</taxon>
        <taxon>Bacillota</taxon>
        <taxon>Bacilli</taxon>
        <taxon>Bacillales</taxon>
        <taxon>Paenibacillaceae</taxon>
        <taxon>Paenibacillus</taxon>
    </lineage>
</organism>
<proteinExistence type="predicted"/>
<protein>
    <submittedName>
        <fullName evidence="1">Uncharacterized protein</fullName>
    </submittedName>
</protein>